<dbReference type="AlphaFoldDB" id="A0AAD7GY83"/>
<sequence>MDSQNRLSFNTFSLRLPSTIPGVQKAFDFDVTLADVESVAEETGWEPKESPSRADISDKDDNFSFKDIVLSSFHQELDRHYEGYVHCEVALLAHLHGRSAGTYIGVRSYHVLCATDILQPTGRRLGGNEDGGSHGQLGQWFLPSLSIDDDDQRIRNLMAANLLKTITDHLCQLETDPMVITRFRNRHQLLSQSSVGSKDSDKVSFRTDTQGLRGVSSAVLLGDEGPTSELKKRLLAQDVS</sequence>
<comment type="caution">
    <text evidence="1">The sequence shown here is derived from an EMBL/GenBank/DDBJ whole genome shotgun (WGS) entry which is preliminary data.</text>
</comment>
<protein>
    <submittedName>
        <fullName evidence="1">Uncharacterized protein</fullName>
    </submittedName>
</protein>
<evidence type="ECO:0000313" key="1">
    <source>
        <dbReference type="EMBL" id="KAJ7707697.1"/>
    </source>
</evidence>
<dbReference type="Proteomes" id="UP001221757">
    <property type="component" value="Unassembled WGS sequence"/>
</dbReference>
<organism evidence="1 2">
    <name type="scientific">Mycena rosella</name>
    <name type="common">Pink bonnet</name>
    <name type="synonym">Agaricus rosellus</name>
    <dbReference type="NCBI Taxonomy" id="1033263"/>
    <lineage>
        <taxon>Eukaryota</taxon>
        <taxon>Fungi</taxon>
        <taxon>Dikarya</taxon>
        <taxon>Basidiomycota</taxon>
        <taxon>Agaricomycotina</taxon>
        <taxon>Agaricomycetes</taxon>
        <taxon>Agaricomycetidae</taxon>
        <taxon>Agaricales</taxon>
        <taxon>Marasmiineae</taxon>
        <taxon>Mycenaceae</taxon>
        <taxon>Mycena</taxon>
    </lineage>
</organism>
<gene>
    <name evidence="1" type="ORF">B0H17DRAFT_1282228</name>
</gene>
<reference evidence="1" key="1">
    <citation type="submission" date="2023-03" db="EMBL/GenBank/DDBJ databases">
        <title>Massive genome expansion in bonnet fungi (Mycena s.s.) driven by repeated elements and novel gene families across ecological guilds.</title>
        <authorList>
            <consortium name="Lawrence Berkeley National Laboratory"/>
            <person name="Harder C.B."/>
            <person name="Miyauchi S."/>
            <person name="Viragh M."/>
            <person name="Kuo A."/>
            <person name="Thoen E."/>
            <person name="Andreopoulos B."/>
            <person name="Lu D."/>
            <person name="Skrede I."/>
            <person name="Drula E."/>
            <person name="Henrissat B."/>
            <person name="Morin E."/>
            <person name="Kohler A."/>
            <person name="Barry K."/>
            <person name="LaButti K."/>
            <person name="Morin E."/>
            <person name="Salamov A."/>
            <person name="Lipzen A."/>
            <person name="Mereny Z."/>
            <person name="Hegedus B."/>
            <person name="Baldrian P."/>
            <person name="Stursova M."/>
            <person name="Weitz H."/>
            <person name="Taylor A."/>
            <person name="Grigoriev I.V."/>
            <person name="Nagy L.G."/>
            <person name="Martin F."/>
            <person name="Kauserud H."/>
        </authorList>
    </citation>
    <scope>NUCLEOTIDE SEQUENCE</scope>
    <source>
        <strain evidence="1">CBHHK067</strain>
    </source>
</reference>
<proteinExistence type="predicted"/>
<name>A0AAD7GY83_MYCRO</name>
<evidence type="ECO:0000313" key="2">
    <source>
        <dbReference type="Proteomes" id="UP001221757"/>
    </source>
</evidence>
<accession>A0AAD7GY83</accession>
<dbReference type="EMBL" id="JARKIE010000005">
    <property type="protein sequence ID" value="KAJ7707697.1"/>
    <property type="molecule type" value="Genomic_DNA"/>
</dbReference>
<keyword evidence="2" id="KW-1185">Reference proteome</keyword>